<evidence type="ECO:0000256" key="6">
    <source>
        <dbReference type="SAM" id="Phobius"/>
    </source>
</evidence>
<dbReference type="AlphaFoldDB" id="A9NRE3"/>
<dbReference type="InterPro" id="IPR012435">
    <property type="entry name" value="TMEM144"/>
</dbReference>
<feature type="transmembrane region" description="Helical" evidence="6">
    <location>
        <begin position="50"/>
        <end position="72"/>
    </location>
</feature>
<evidence type="ECO:0000256" key="4">
    <source>
        <dbReference type="ARBA" id="ARBA00022989"/>
    </source>
</evidence>
<keyword evidence="5 6" id="KW-0472">Membrane</keyword>
<feature type="transmembrane region" description="Helical" evidence="6">
    <location>
        <begin position="147"/>
        <end position="167"/>
    </location>
</feature>
<feature type="transmembrane region" description="Helical" evidence="6">
    <location>
        <begin position="117"/>
        <end position="141"/>
    </location>
</feature>
<evidence type="ECO:0000313" key="7">
    <source>
        <dbReference type="EMBL" id="ABK23204.1"/>
    </source>
</evidence>
<dbReference type="EMBL" id="EF083871">
    <property type="protein sequence ID" value="ABK23204.1"/>
    <property type="molecule type" value="mRNA"/>
</dbReference>
<evidence type="ECO:0000256" key="3">
    <source>
        <dbReference type="ARBA" id="ARBA00022692"/>
    </source>
</evidence>
<proteinExistence type="evidence at transcript level"/>
<accession>A9NRE3</accession>
<reference evidence="7" key="1">
    <citation type="journal article" date="2008" name="BMC Genomics">
        <title>A conifer genomics resource of 200,000 spruce (Picea spp.) ESTs and 6,464 high-quality, sequence-finished full-length cDNAs for Sitka spruce (Picea sitchensis).</title>
        <authorList>
            <person name="Ralph S.G."/>
            <person name="Chun H.J."/>
            <person name="Kolosova N."/>
            <person name="Cooper D."/>
            <person name="Oddy C."/>
            <person name="Ritland C.E."/>
            <person name="Kirkpatrick R."/>
            <person name="Moore R."/>
            <person name="Barber S."/>
            <person name="Holt R.A."/>
            <person name="Jones S.J."/>
            <person name="Marra M.A."/>
            <person name="Douglas C.J."/>
            <person name="Ritland K."/>
            <person name="Bohlmann J."/>
        </authorList>
    </citation>
    <scope>NUCLEOTIDE SEQUENCE</scope>
    <source>
        <tissue evidence="7">Green portion of the leader tissue</tissue>
    </source>
</reference>
<comment type="subcellular location">
    <subcellularLocation>
        <location evidence="1">Membrane</location>
        <topology evidence="1">Multi-pass membrane protein</topology>
    </subcellularLocation>
</comment>
<organism evidence="7">
    <name type="scientific">Picea sitchensis</name>
    <name type="common">Sitka spruce</name>
    <name type="synonym">Pinus sitchensis</name>
    <dbReference type="NCBI Taxonomy" id="3332"/>
    <lineage>
        <taxon>Eukaryota</taxon>
        <taxon>Viridiplantae</taxon>
        <taxon>Streptophyta</taxon>
        <taxon>Embryophyta</taxon>
        <taxon>Tracheophyta</taxon>
        <taxon>Spermatophyta</taxon>
        <taxon>Pinopsida</taxon>
        <taxon>Pinidae</taxon>
        <taxon>Conifers I</taxon>
        <taxon>Pinales</taxon>
        <taxon>Pinaceae</taxon>
        <taxon>Picea</taxon>
    </lineage>
</organism>
<dbReference type="Pfam" id="PF07857">
    <property type="entry name" value="TMEM144"/>
    <property type="match status" value="1"/>
</dbReference>
<dbReference type="PANTHER" id="PTHR16119">
    <property type="entry name" value="TRANSMEMBRANE PROTEIN 144"/>
    <property type="match status" value="1"/>
</dbReference>
<protein>
    <submittedName>
        <fullName evidence="7">Uncharacterized protein</fullName>
    </submittedName>
</protein>
<evidence type="ECO:0000256" key="5">
    <source>
        <dbReference type="ARBA" id="ARBA00023136"/>
    </source>
</evidence>
<dbReference type="PANTHER" id="PTHR16119:SF22">
    <property type="entry name" value="EAMA DOMAIN-CONTAINING PROTEIN"/>
    <property type="match status" value="1"/>
</dbReference>
<keyword evidence="3 6" id="KW-0812">Transmembrane</keyword>
<evidence type="ECO:0000256" key="1">
    <source>
        <dbReference type="ARBA" id="ARBA00004141"/>
    </source>
</evidence>
<keyword evidence="4 6" id="KW-1133">Transmembrane helix</keyword>
<sequence length="196" mass="20588">MSVGTGIWCGTAIIGGVTWAGHVGRESIGIEENIVLLISQRRAGGRGVKVLSQGVIAALLTGILGGLIMMPMTQSPPAIQGVSYLPSFAIGVAIFAPVVTAIPYLSTQECPRMELYVGALPGIISGIVWNIGNILSMLAIGIIGYTIAYPILYCGIFIAGLWGMFLFKEIRGNAAALYWGSGFLILTGIILLSFAR</sequence>
<feature type="transmembrane region" description="Helical" evidence="6">
    <location>
        <begin position="174"/>
        <end position="195"/>
    </location>
</feature>
<comment type="similarity">
    <text evidence="2">Belongs to the TMEM144 family.</text>
</comment>
<dbReference type="GO" id="GO:0015144">
    <property type="term" value="F:carbohydrate transmembrane transporter activity"/>
    <property type="evidence" value="ECO:0007669"/>
    <property type="project" value="InterPro"/>
</dbReference>
<feature type="transmembrane region" description="Helical" evidence="6">
    <location>
        <begin position="84"/>
        <end position="105"/>
    </location>
</feature>
<dbReference type="InterPro" id="IPR010651">
    <property type="entry name" value="Sugar_transport"/>
</dbReference>
<evidence type="ECO:0000256" key="2">
    <source>
        <dbReference type="ARBA" id="ARBA00005731"/>
    </source>
</evidence>
<dbReference type="GO" id="GO:0016020">
    <property type="term" value="C:membrane"/>
    <property type="evidence" value="ECO:0007669"/>
    <property type="project" value="UniProtKB-SubCell"/>
</dbReference>
<name>A9NRE3_PICSI</name>